<organism evidence="1">
    <name type="scientific">uncultured Caudovirales phage</name>
    <dbReference type="NCBI Taxonomy" id="2100421"/>
    <lineage>
        <taxon>Viruses</taxon>
        <taxon>Duplodnaviria</taxon>
        <taxon>Heunggongvirae</taxon>
        <taxon>Uroviricota</taxon>
        <taxon>Caudoviricetes</taxon>
        <taxon>Peduoviridae</taxon>
        <taxon>Maltschvirus</taxon>
        <taxon>Maltschvirus maltsch</taxon>
    </lineage>
</organism>
<protein>
    <submittedName>
        <fullName evidence="1">Uncharacterized protein</fullName>
    </submittedName>
</protein>
<sequence>MIYMYEPFAHTITKTTVKHLSYITGIPEMTIYQQKHKGQFNYKLNCFFTDKLPRIKKKQEINELIKVSDEVWKFNEHYQLYVSNLGRFKTLDGQFKFANNNKGSLNIIYKNKHHRASDIVFKTFIAGIQNGMHAYPKNRIYNDISADNLFATSFKKYRLYRINKGCSKAVYLIDSNNNIVEEYSSTREASKHMNLDRTNVSRKCNRNHVEDGLMFMWATDYKEVAI</sequence>
<dbReference type="SMART" id="SM00497">
    <property type="entry name" value="IENR1"/>
    <property type="match status" value="1"/>
</dbReference>
<evidence type="ECO:0000313" key="1">
    <source>
        <dbReference type="EMBL" id="ASN69379.1"/>
    </source>
</evidence>
<gene>
    <name evidence="1" type="ORF">10S14_57</name>
</gene>
<name>A0A2H4J489_9CAUD</name>
<dbReference type="InterPro" id="IPR036388">
    <property type="entry name" value="WH-like_DNA-bd_sf"/>
</dbReference>
<dbReference type="EMBL" id="MF417889">
    <property type="protein sequence ID" value="ASN69379.1"/>
    <property type="molecule type" value="Genomic_DNA"/>
</dbReference>
<accession>A0A2H4J489</accession>
<dbReference type="InterPro" id="IPR003647">
    <property type="entry name" value="Intron_nuc_1_rpt"/>
</dbReference>
<dbReference type="Gene3D" id="1.10.10.10">
    <property type="entry name" value="Winged helix-like DNA-binding domain superfamily/Winged helix DNA-binding domain"/>
    <property type="match status" value="1"/>
</dbReference>
<proteinExistence type="predicted"/>
<reference evidence="1" key="1">
    <citation type="submission" date="2017-06" db="EMBL/GenBank/DDBJ databases">
        <title>Novel phages from South African skin metaviromes.</title>
        <authorList>
            <person name="van Zyl L.J."/>
            <person name="Abrahams Y."/>
            <person name="Stander E.A."/>
            <person name="Kirby B.M."/>
            <person name="Clavaud C."/>
            <person name="Farcet C."/>
            <person name="Breton L."/>
            <person name="Trindade M.I."/>
        </authorList>
    </citation>
    <scope>NUCLEOTIDE SEQUENCE</scope>
</reference>